<comment type="caution">
    <text evidence="3">The sequence shown here is derived from an EMBL/GenBank/DDBJ whole genome shotgun (WGS) entry which is preliminary data.</text>
</comment>
<evidence type="ECO:0000256" key="1">
    <source>
        <dbReference type="SAM" id="MobiDB-lite"/>
    </source>
</evidence>
<dbReference type="RefSeq" id="WP_200272491.1">
    <property type="nucleotide sequence ID" value="NZ_JAENIJ010000029.1"/>
</dbReference>
<dbReference type="AlphaFoldDB" id="A0A934S6A6"/>
<keyword evidence="4" id="KW-1185">Reference proteome</keyword>
<organism evidence="3 4">
    <name type="scientific">Luteolibacter pohnpeiensis</name>
    <dbReference type="NCBI Taxonomy" id="454153"/>
    <lineage>
        <taxon>Bacteria</taxon>
        <taxon>Pseudomonadati</taxon>
        <taxon>Verrucomicrobiota</taxon>
        <taxon>Verrucomicrobiia</taxon>
        <taxon>Verrucomicrobiales</taxon>
        <taxon>Verrucomicrobiaceae</taxon>
        <taxon>Luteolibacter</taxon>
    </lineage>
</organism>
<keyword evidence="2" id="KW-0812">Transmembrane</keyword>
<dbReference type="EMBL" id="JAENIJ010000029">
    <property type="protein sequence ID" value="MBK1883885.1"/>
    <property type="molecule type" value="Genomic_DNA"/>
</dbReference>
<feature type="region of interest" description="Disordered" evidence="1">
    <location>
        <begin position="1"/>
        <end position="20"/>
    </location>
</feature>
<name>A0A934S6A6_9BACT</name>
<gene>
    <name evidence="3" type="ORF">JIN85_15815</name>
</gene>
<feature type="compositionally biased region" description="Polar residues" evidence="1">
    <location>
        <begin position="7"/>
        <end position="17"/>
    </location>
</feature>
<accession>A0A934S6A6</accession>
<keyword evidence="2" id="KW-0472">Membrane</keyword>
<evidence type="ECO:0000256" key="2">
    <source>
        <dbReference type="SAM" id="Phobius"/>
    </source>
</evidence>
<proteinExistence type="predicted"/>
<protein>
    <submittedName>
        <fullName evidence="3">Uncharacterized protein</fullName>
    </submittedName>
</protein>
<evidence type="ECO:0000313" key="3">
    <source>
        <dbReference type="EMBL" id="MBK1883885.1"/>
    </source>
</evidence>
<feature type="transmembrane region" description="Helical" evidence="2">
    <location>
        <begin position="57"/>
        <end position="78"/>
    </location>
</feature>
<reference evidence="3" key="1">
    <citation type="submission" date="2021-01" db="EMBL/GenBank/DDBJ databases">
        <title>Modified the classification status of verrucomicrobia.</title>
        <authorList>
            <person name="Feng X."/>
        </authorList>
    </citation>
    <scope>NUCLEOTIDE SEQUENCE</scope>
    <source>
        <strain evidence="3">KCTC 22041</strain>
    </source>
</reference>
<keyword evidence="2" id="KW-1133">Transmembrane helix</keyword>
<sequence length="92" mass="10094">MNDHETPSWTDLSQRARSATPPVIDVRHAVLAAIPSRRPSRPKPNLAEILLSSSHHWGVRFAFGCCVLATGLIGYGGYRATEDLSLLMSFAF</sequence>
<evidence type="ECO:0000313" key="4">
    <source>
        <dbReference type="Proteomes" id="UP000603141"/>
    </source>
</evidence>
<dbReference type="Proteomes" id="UP000603141">
    <property type="component" value="Unassembled WGS sequence"/>
</dbReference>